<dbReference type="InterPro" id="IPR016786">
    <property type="entry name" value="YdeI_bac"/>
</dbReference>
<comment type="caution">
    <text evidence="2">The sequence shown here is derived from an EMBL/GenBank/DDBJ whole genome shotgun (WGS) entry which is preliminary data.</text>
</comment>
<organism evidence="2 3">
    <name type="scientific">Aquimarina atlantica</name>
    <dbReference type="NCBI Taxonomy" id="1317122"/>
    <lineage>
        <taxon>Bacteria</taxon>
        <taxon>Pseudomonadati</taxon>
        <taxon>Bacteroidota</taxon>
        <taxon>Flavobacteriia</taxon>
        <taxon>Flavobacteriales</taxon>
        <taxon>Flavobacteriaceae</taxon>
        <taxon>Aquimarina</taxon>
    </lineage>
</organism>
<dbReference type="Pfam" id="PF13376">
    <property type="entry name" value="OmdA"/>
    <property type="match status" value="1"/>
</dbReference>
<dbReference type="PIRSF" id="PIRSF021308">
    <property type="entry name" value="UCP021308"/>
    <property type="match status" value="1"/>
</dbReference>
<reference evidence="2 3" key="1">
    <citation type="submission" date="2014-04" db="EMBL/GenBank/DDBJ databases">
        <title>Aquimarina sp. 22II-S11-z7 Genome Sequencing.</title>
        <authorList>
            <person name="Lai Q."/>
        </authorList>
    </citation>
    <scope>NUCLEOTIDE SEQUENCE [LARGE SCALE GENOMIC DNA]</scope>
    <source>
        <strain evidence="2 3">22II-S11-z7</strain>
    </source>
</reference>
<dbReference type="STRING" id="1317122.ATO12_03715"/>
<feature type="domain" description="YdhG-like" evidence="1">
    <location>
        <begin position="17"/>
        <end position="113"/>
    </location>
</feature>
<dbReference type="eggNOG" id="COG4430">
    <property type="taxonomic scope" value="Bacteria"/>
</dbReference>
<dbReference type="InterPro" id="IPR014922">
    <property type="entry name" value="YdhG-like"/>
</dbReference>
<dbReference type="SUPFAM" id="SSF159888">
    <property type="entry name" value="YdhG-like"/>
    <property type="match status" value="1"/>
</dbReference>
<proteinExistence type="predicted"/>
<name>A0A023C0W5_9FLAO</name>
<evidence type="ECO:0000313" key="2">
    <source>
        <dbReference type="EMBL" id="EZH75910.1"/>
    </source>
</evidence>
<dbReference type="RefSeq" id="WP_034238717.1">
    <property type="nucleotide sequence ID" value="NZ_AQRA01000001.1"/>
</dbReference>
<dbReference type="Pfam" id="PF08818">
    <property type="entry name" value="DUF1801"/>
    <property type="match status" value="1"/>
</dbReference>
<sequence>MQKNTSVEEFMSKNKEWKEALEILRGILLTTEMKETIKWGVPVYTINDKNVIGLGAFKSYVGIWFYQGVFLEDKAKKLLNAQEGKTKGLRQWRFTTVDDIDKDLVLHYIKEAIQNQKDGKEIKPVKSKTIEIPKELLVALDANANLKKSFEQLTPFKQREYSEYIATAKREATRMTRLEKISPMILDGIGLNDKYR</sequence>
<dbReference type="OrthoDB" id="214150at2"/>
<keyword evidence="3" id="KW-1185">Reference proteome</keyword>
<evidence type="ECO:0000259" key="1">
    <source>
        <dbReference type="Pfam" id="PF08818"/>
    </source>
</evidence>
<dbReference type="Gene3D" id="3.90.1150.200">
    <property type="match status" value="1"/>
</dbReference>
<evidence type="ECO:0000313" key="3">
    <source>
        <dbReference type="Proteomes" id="UP000023541"/>
    </source>
</evidence>
<protein>
    <recommendedName>
        <fullName evidence="1">YdhG-like domain-containing protein</fullName>
    </recommendedName>
</protein>
<gene>
    <name evidence="2" type="ORF">ATO12_03715</name>
</gene>
<dbReference type="EMBL" id="AQRA01000001">
    <property type="protein sequence ID" value="EZH75910.1"/>
    <property type="molecule type" value="Genomic_DNA"/>
</dbReference>
<dbReference type="AlphaFoldDB" id="A0A023C0W5"/>
<accession>A0A023C0W5</accession>
<dbReference type="Proteomes" id="UP000023541">
    <property type="component" value="Unassembled WGS sequence"/>
</dbReference>